<gene>
    <name evidence="1" type="ORF">BES34_019900</name>
</gene>
<accession>A0ABX4YDG6</accession>
<reference evidence="1" key="1">
    <citation type="submission" date="2018-01" db="EMBL/GenBank/DDBJ databases">
        <title>Genomic characterization of Leptospira inadai serogroup Lyme isolated from captured rat in Brazil and comparative analysis with human reference strain.</title>
        <authorList>
            <person name="Moreno L.Z."/>
            <person name="Loureiro A.P."/>
            <person name="Miraglia F."/>
            <person name="Kremer F.S."/>
            <person name="Eslabao M.R."/>
            <person name="Dellagostin O.A."/>
            <person name="Lilenbaum W."/>
            <person name="Moreno A.M."/>
        </authorList>
    </citation>
    <scope>NUCLEOTIDE SEQUENCE [LARGE SCALE GENOMIC DNA]</scope>
    <source>
        <strain evidence="1">M34/99</strain>
    </source>
</reference>
<comment type="caution">
    <text evidence="1">The sequence shown here is derived from an EMBL/GenBank/DDBJ whole genome shotgun (WGS) entry which is preliminary data.</text>
</comment>
<name>A0ABX4YDG6_9LEPT</name>
<dbReference type="EMBL" id="MCRM02000034">
    <property type="protein sequence ID" value="PNV72256.1"/>
    <property type="molecule type" value="Genomic_DNA"/>
</dbReference>
<dbReference type="Proteomes" id="UP000094669">
    <property type="component" value="Unassembled WGS sequence"/>
</dbReference>
<keyword evidence="2" id="KW-1185">Reference proteome</keyword>
<evidence type="ECO:0000313" key="1">
    <source>
        <dbReference type="EMBL" id="PNV72256.1"/>
    </source>
</evidence>
<protein>
    <submittedName>
        <fullName evidence="1">Uncharacterized protein</fullName>
    </submittedName>
</protein>
<sequence length="201" mass="23396">MKFFIKTNLLFALILLPALPLILSMILLSQKSQSSLSIEEETEELELSSLTPRETESRKAENRDFFSSDKVSELAKMTLVKIPFAHPSLSGMWDNLEDNIFKPNPDPTRIEEIKSFHEKLDYLEGKERAVGLTLFEEEEFISLQLKKKKDLREVLKNSYEQFKEGLSEEQRKEFNLQIQSIDDSILKLSNKKLREANNPMR</sequence>
<evidence type="ECO:0000313" key="2">
    <source>
        <dbReference type="Proteomes" id="UP000094669"/>
    </source>
</evidence>
<organism evidence="1 2">
    <name type="scientific">Leptospira inadai serovar Lyme</name>
    <dbReference type="NCBI Taxonomy" id="293084"/>
    <lineage>
        <taxon>Bacteria</taxon>
        <taxon>Pseudomonadati</taxon>
        <taxon>Spirochaetota</taxon>
        <taxon>Spirochaetia</taxon>
        <taxon>Leptospirales</taxon>
        <taxon>Leptospiraceae</taxon>
        <taxon>Leptospira</taxon>
    </lineage>
</organism>
<proteinExistence type="predicted"/>
<dbReference type="RefSeq" id="WP_020988149.1">
    <property type="nucleotide sequence ID" value="NZ_MCRM02000034.1"/>
</dbReference>